<dbReference type="OrthoDB" id="5597489at2759"/>
<feature type="compositionally biased region" description="Basic and acidic residues" evidence="1">
    <location>
        <begin position="44"/>
        <end position="59"/>
    </location>
</feature>
<dbReference type="Proteomes" id="UP000756346">
    <property type="component" value="Unassembled WGS sequence"/>
</dbReference>
<keyword evidence="2" id="KW-1133">Transmembrane helix</keyword>
<organism evidence="4 5">
    <name type="scientific">Microdochium trichocladiopsis</name>
    <dbReference type="NCBI Taxonomy" id="1682393"/>
    <lineage>
        <taxon>Eukaryota</taxon>
        <taxon>Fungi</taxon>
        <taxon>Dikarya</taxon>
        <taxon>Ascomycota</taxon>
        <taxon>Pezizomycotina</taxon>
        <taxon>Sordariomycetes</taxon>
        <taxon>Xylariomycetidae</taxon>
        <taxon>Xylariales</taxon>
        <taxon>Microdochiaceae</taxon>
        <taxon>Microdochium</taxon>
    </lineage>
</organism>
<dbReference type="GeneID" id="70185856"/>
<keyword evidence="2" id="KW-0472">Membrane</keyword>
<evidence type="ECO:0000256" key="2">
    <source>
        <dbReference type="SAM" id="Phobius"/>
    </source>
</evidence>
<dbReference type="Pfam" id="PF24841">
    <property type="entry name" value="DUF7719"/>
    <property type="match status" value="1"/>
</dbReference>
<proteinExistence type="predicted"/>
<dbReference type="EMBL" id="JAGTJQ010000001">
    <property type="protein sequence ID" value="KAH7041354.1"/>
    <property type="molecule type" value="Genomic_DNA"/>
</dbReference>
<reference evidence="4" key="1">
    <citation type="journal article" date="2021" name="Nat. Commun.">
        <title>Genetic determinants of endophytism in the Arabidopsis root mycobiome.</title>
        <authorList>
            <person name="Mesny F."/>
            <person name="Miyauchi S."/>
            <person name="Thiergart T."/>
            <person name="Pickel B."/>
            <person name="Atanasova L."/>
            <person name="Karlsson M."/>
            <person name="Huettel B."/>
            <person name="Barry K.W."/>
            <person name="Haridas S."/>
            <person name="Chen C."/>
            <person name="Bauer D."/>
            <person name="Andreopoulos W."/>
            <person name="Pangilinan J."/>
            <person name="LaButti K."/>
            <person name="Riley R."/>
            <person name="Lipzen A."/>
            <person name="Clum A."/>
            <person name="Drula E."/>
            <person name="Henrissat B."/>
            <person name="Kohler A."/>
            <person name="Grigoriev I.V."/>
            <person name="Martin F.M."/>
            <person name="Hacquard S."/>
        </authorList>
    </citation>
    <scope>NUCLEOTIDE SEQUENCE</scope>
    <source>
        <strain evidence="4">MPI-CAGE-CH-0230</strain>
    </source>
</reference>
<feature type="transmembrane region" description="Helical" evidence="2">
    <location>
        <begin position="115"/>
        <end position="133"/>
    </location>
</feature>
<evidence type="ECO:0000313" key="5">
    <source>
        <dbReference type="Proteomes" id="UP000756346"/>
    </source>
</evidence>
<evidence type="ECO:0000313" key="4">
    <source>
        <dbReference type="EMBL" id="KAH7041354.1"/>
    </source>
</evidence>
<protein>
    <recommendedName>
        <fullName evidence="3">DUF7719 domain-containing protein</fullName>
    </recommendedName>
</protein>
<name>A0A9P9C0Q7_9PEZI</name>
<feature type="transmembrane region" description="Helical" evidence="2">
    <location>
        <begin position="193"/>
        <end position="217"/>
    </location>
</feature>
<gene>
    <name evidence="4" type="ORF">B0I36DRAFT_344966</name>
</gene>
<keyword evidence="2" id="KW-0812">Transmembrane</keyword>
<feature type="region of interest" description="Disordered" evidence="1">
    <location>
        <begin position="44"/>
        <end position="74"/>
    </location>
</feature>
<dbReference type="RefSeq" id="XP_046019409.1">
    <property type="nucleotide sequence ID" value="XM_046156310.1"/>
</dbReference>
<evidence type="ECO:0000256" key="1">
    <source>
        <dbReference type="SAM" id="MobiDB-lite"/>
    </source>
</evidence>
<feature type="domain" description="DUF7719" evidence="3">
    <location>
        <begin position="155"/>
        <end position="223"/>
    </location>
</feature>
<sequence length="227" mass="25320">MVVTRKEKKAANPNYKLAQPDKSGPTGKTLLDIAQERNLFAQADKRQAKLARGADRSDSDSDGDDADGGVGDAVPTSADRLMEAVLWSVSLTMLHFTLDVLVHKQYAMDFSWYHVIMRSAKIVFIFLLFFYVLHPHASAPDWIPGLPRRFQEPLRQAIFFATSVASSCHLVHITNEYGYLFVLKRSPPLGCLWVWAVIELDLPVAVASLACTGAFFWQGGYNFDAPK</sequence>
<accession>A0A9P9C0Q7</accession>
<evidence type="ECO:0000259" key="3">
    <source>
        <dbReference type="Pfam" id="PF24841"/>
    </source>
</evidence>
<comment type="caution">
    <text evidence="4">The sequence shown here is derived from an EMBL/GenBank/DDBJ whole genome shotgun (WGS) entry which is preliminary data.</text>
</comment>
<feature type="region of interest" description="Disordered" evidence="1">
    <location>
        <begin position="1"/>
        <end position="28"/>
    </location>
</feature>
<dbReference type="PANTHER" id="PTHR37846">
    <property type="entry name" value="YALI0B21296P"/>
    <property type="match status" value="1"/>
</dbReference>
<dbReference type="PANTHER" id="PTHR37846:SF1">
    <property type="entry name" value="DEACETYLASE-LIKE PROTEIN"/>
    <property type="match status" value="1"/>
</dbReference>
<dbReference type="AlphaFoldDB" id="A0A9P9C0Q7"/>
<dbReference type="InterPro" id="IPR056136">
    <property type="entry name" value="DUF7719"/>
</dbReference>
<keyword evidence="5" id="KW-1185">Reference proteome</keyword>